<dbReference type="EMBL" id="JBJKBG010000010">
    <property type="protein sequence ID" value="KAL3720924.1"/>
    <property type="molecule type" value="Genomic_DNA"/>
</dbReference>
<reference evidence="3 4" key="1">
    <citation type="submission" date="2024-11" db="EMBL/GenBank/DDBJ databases">
        <title>Chromosome-level genome assembly of Eucalyptus globulus Labill. provides insights into its genome evolution.</title>
        <authorList>
            <person name="Li X."/>
        </authorList>
    </citation>
    <scope>NUCLEOTIDE SEQUENCE [LARGE SCALE GENOMIC DNA]</scope>
    <source>
        <strain evidence="3">CL2024</strain>
        <tissue evidence="3">Fresh tender leaves</tissue>
    </source>
</reference>
<dbReference type="Gene3D" id="3.40.50.300">
    <property type="entry name" value="P-loop containing nucleotide triphosphate hydrolases"/>
    <property type="match status" value="1"/>
</dbReference>
<sequence length="207" mass="22490">MEVLKILILSKLLILLHFRSKGSLILVGGDPGVGKSTLLLQMAAMIAEGHDLGRSAPVVYVSGEESMEQIGSRADCLSIGTEELYLYSSTDIEDILEKIQALSPRALIVDSIQTVYLKGVAGSAGGLSQVKERTSALLRFAKKTNIPVLLIGHVTKSGEIVGPRVLEHIVDVVLYLKVGTFFDISFVVLVVDLLKLWHKRSISFSVF</sequence>
<dbReference type="Pfam" id="PF13481">
    <property type="entry name" value="AAA_25"/>
    <property type="match status" value="1"/>
</dbReference>
<dbReference type="InterPro" id="IPR020588">
    <property type="entry name" value="RecA_ATP-bd"/>
</dbReference>
<dbReference type="AlphaFoldDB" id="A0ABD3J3H5"/>
<name>A0ABD3J3H5_EUCGL</name>
<feature type="chain" id="PRO_5044863205" description="RecA family profile 1 domain-containing protein" evidence="1">
    <location>
        <begin position="23"/>
        <end position="207"/>
    </location>
</feature>
<evidence type="ECO:0000313" key="3">
    <source>
        <dbReference type="EMBL" id="KAL3720924.1"/>
    </source>
</evidence>
<organism evidence="3 4">
    <name type="scientific">Eucalyptus globulus</name>
    <name type="common">Tasmanian blue gum</name>
    <dbReference type="NCBI Taxonomy" id="34317"/>
    <lineage>
        <taxon>Eukaryota</taxon>
        <taxon>Viridiplantae</taxon>
        <taxon>Streptophyta</taxon>
        <taxon>Embryophyta</taxon>
        <taxon>Tracheophyta</taxon>
        <taxon>Spermatophyta</taxon>
        <taxon>Magnoliopsida</taxon>
        <taxon>eudicotyledons</taxon>
        <taxon>Gunneridae</taxon>
        <taxon>Pentapetalae</taxon>
        <taxon>rosids</taxon>
        <taxon>malvids</taxon>
        <taxon>Myrtales</taxon>
        <taxon>Myrtaceae</taxon>
        <taxon>Myrtoideae</taxon>
        <taxon>Eucalypteae</taxon>
        <taxon>Eucalyptus</taxon>
    </lineage>
</organism>
<dbReference type="PANTHER" id="PTHR32472">
    <property type="entry name" value="DNA REPAIR PROTEIN RADA"/>
    <property type="match status" value="1"/>
</dbReference>
<dbReference type="PRINTS" id="PR01874">
    <property type="entry name" value="DNAREPAIRADA"/>
</dbReference>
<dbReference type="Proteomes" id="UP001634007">
    <property type="component" value="Unassembled WGS sequence"/>
</dbReference>
<evidence type="ECO:0000256" key="1">
    <source>
        <dbReference type="SAM" id="SignalP"/>
    </source>
</evidence>
<keyword evidence="1" id="KW-0732">Signal</keyword>
<comment type="caution">
    <text evidence="3">The sequence shown here is derived from an EMBL/GenBank/DDBJ whole genome shotgun (WGS) entry which is preliminary data.</text>
</comment>
<feature type="signal peptide" evidence="1">
    <location>
        <begin position="1"/>
        <end position="22"/>
    </location>
</feature>
<protein>
    <recommendedName>
        <fullName evidence="2">RecA family profile 1 domain-containing protein</fullName>
    </recommendedName>
</protein>
<evidence type="ECO:0000313" key="4">
    <source>
        <dbReference type="Proteomes" id="UP001634007"/>
    </source>
</evidence>
<accession>A0ABD3J3H5</accession>
<dbReference type="InterPro" id="IPR003593">
    <property type="entry name" value="AAA+_ATPase"/>
</dbReference>
<dbReference type="PANTHER" id="PTHR32472:SF10">
    <property type="entry name" value="DNA REPAIR PROTEIN RADA-LIKE PROTEIN"/>
    <property type="match status" value="1"/>
</dbReference>
<feature type="domain" description="RecA family profile 1" evidence="2">
    <location>
        <begin position="2"/>
        <end position="154"/>
    </location>
</feature>
<dbReference type="InterPro" id="IPR027417">
    <property type="entry name" value="P-loop_NTPase"/>
</dbReference>
<dbReference type="PROSITE" id="PS50162">
    <property type="entry name" value="RECA_2"/>
    <property type="match status" value="1"/>
</dbReference>
<proteinExistence type="predicted"/>
<evidence type="ECO:0000259" key="2">
    <source>
        <dbReference type="PROSITE" id="PS50162"/>
    </source>
</evidence>
<gene>
    <name evidence="3" type="ORF">ACJRO7_005693</name>
</gene>
<dbReference type="SUPFAM" id="SSF52540">
    <property type="entry name" value="P-loop containing nucleoside triphosphate hydrolases"/>
    <property type="match status" value="1"/>
</dbReference>
<keyword evidence="4" id="KW-1185">Reference proteome</keyword>
<dbReference type="SMART" id="SM00382">
    <property type="entry name" value="AAA"/>
    <property type="match status" value="1"/>
</dbReference>